<reference evidence="8" key="1">
    <citation type="submission" date="2021-01" db="EMBL/GenBank/DDBJ databases">
        <authorList>
            <person name="Zhong Y.L."/>
        </authorList>
    </citation>
    <scope>NUCLEOTIDE SEQUENCE</scope>
    <source>
        <strain evidence="8">KCTC 23302</strain>
    </source>
</reference>
<dbReference type="EC" id="2.7.13.3" evidence="2"/>
<dbReference type="RefSeq" id="WP_201916729.1">
    <property type="nucleotide sequence ID" value="NZ_BAABAX010000021.1"/>
</dbReference>
<dbReference type="SMART" id="SM00028">
    <property type="entry name" value="TPR"/>
    <property type="match status" value="4"/>
</dbReference>
<evidence type="ECO:0000259" key="7">
    <source>
        <dbReference type="PROSITE" id="PS50109"/>
    </source>
</evidence>
<evidence type="ECO:0000256" key="4">
    <source>
        <dbReference type="SAM" id="Coils"/>
    </source>
</evidence>
<dbReference type="PANTHER" id="PTHR43547:SF2">
    <property type="entry name" value="HYBRID SIGNAL TRANSDUCTION HISTIDINE KINASE C"/>
    <property type="match status" value="1"/>
</dbReference>
<dbReference type="SMART" id="SM00387">
    <property type="entry name" value="HATPase_c"/>
    <property type="match status" value="1"/>
</dbReference>
<evidence type="ECO:0000256" key="5">
    <source>
        <dbReference type="SAM" id="Phobius"/>
    </source>
</evidence>
<comment type="caution">
    <text evidence="8">The sequence shown here is derived from an EMBL/GenBank/DDBJ whole genome shotgun (WGS) entry which is preliminary data.</text>
</comment>
<dbReference type="Gene3D" id="3.30.565.10">
    <property type="entry name" value="Histidine kinase-like ATPase, C-terminal domain"/>
    <property type="match status" value="1"/>
</dbReference>
<dbReference type="SUPFAM" id="SSF48452">
    <property type="entry name" value="TPR-like"/>
    <property type="match status" value="2"/>
</dbReference>
<sequence>MNNIVLTYLTLLLMSFSMFSQNQVSGVDLSKIKTLKDSLSFDNAVRDLRELIAEEQLDRAQTLSNQLVTIGNTIKYKKGLGLVYKEKGVIRNKQNNTIASDKNFLKATSYFQDIDYLEGLAIVCNERFIIEQSKGNFEKGADYLLEAKLYREQLKDSIGLSSIYNNLAIIYKELKNITSSEEYYIKSITLRRQLKLKGLGLVMNNLALLYTENGNLSKAKSLLPEALKINKQENDIRHTAQSYSIMAKVALYNENYQTAKKYYDTTLCVASQTNFKLLVINAKQQLGIIALKEREFNKAEELLKISRDEFSKVNAVPLLLKNYMFSFKLDSTRGNLLSAIHWQKKYQKLLDERMSDITAKKVEKTKSQYEAELEQLKLIEAQQERERETKAKLFQFRLIAYIAIVAVLVILTFLILIIRTRNERKRLITMLDNSNKVKNKLFSIIAHDLKNEINGLEGSLNLLKENSISEKEFKEIVPLLASGTHQTSILLHNLLNWSKSQLKELNANPTTFDISEVICDKFTFFEQKAQKKNIKLINNLNPTIIYADKDMFAIVAQNLIANAIKFCNSGDSIALLSEEKDDLFEICFKDTGIGIDPNHIHKLFAEDTYTTPGTQNESGTGLGLKICKELIELNQGKIEVKSTPGSGSIFCISLPKAA</sequence>
<feature type="signal peptide" evidence="6">
    <location>
        <begin position="1"/>
        <end position="20"/>
    </location>
</feature>
<comment type="catalytic activity">
    <reaction evidence="1">
        <text>ATP + protein L-histidine = ADP + protein N-phospho-L-histidine.</text>
        <dbReference type="EC" id="2.7.13.3"/>
    </reaction>
</comment>
<evidence type="ECO:0000313" key="9">
    <source>
        <dbReference type="Proteomes" id="UP000651057"/>
    </source>
</evidence>
<dbReference type="Gene3D" id="1.25.40.10">
    <property type="entry name" value="Tetratricopeptide repeat domain"/>
    <property type="match status" value="2"/>
</dbReference>
<keyword evidence="4" id="KW-0175">Coiled coil</keyword>
<accession>A0A937D703</accession>
<dbReference type="CDD" id="cd00082">
    <property type="entry name" value="HisKA"/>
    <property type="match status" value="1"/>
</dbReference>
<dbReference type="SMART" id="SM00388">
    <property type="entry name" value="HisKA"/>
    <property type="match status" value="1"/>
</dbReference>
<keyword evidence="5" id="KW-0472">Membrane</keyword>
<dbReference type="GO" id="GO:0000155">
    <property type="term" value="F:phosphorelay sensor kinase activity"/>
    <property type="evidence" value="ECO:0007669"/>
    <property type="project" value="InterPro"/>
</dbReference>
<evidence type="ECO:0000256" key="1">
    <source>
        <dbReference type="ARBA" id="ARBA00000085"/>
    </source>
</evidence>
<gene>
    <name evidence="8" type="ORF">JJQ60_03675</name>
</gene>
<dbReference type="InterPro" id="IPR004358">
    <property type="entry name" value="Sig_transdc_His_kin-like_C"/>
</dbReference>
<feature type="coiled-coil region" evidence="4">
    <location>
        <begin position="359"/>
        <end position="386"/>
    </location>
</feature>
<dbReference type="InterPro" id="IPR003661">
    <property type="entry name" value="HisK_dim/P_dom"/>
</dbReference>
<dbReference type="PANTHER" id="PTHR43547">
    <property type="entry name" value="TWO-COMPONENT HISTIDINE KINASE"/>
    <property type="match status" value="1"/>
</dbReference>
<dbReference type="InterPro" id="IPR005467">
    <property type="entry name" value="His_kinase_dom"/>
</dbReference>
<dbReference type="InterPro" id="IPR036097">
    <property type="entry name" value="HisK_dim/P_sf"/>
</dbReference>
<evidence type="ECO:0000256" key="3">
    <source>
        <dbReference type="ARBA" id="ARBA00022553"/>
    </source>
</evidence>
<dbReference type="Pfam" id="PF02518">
    <property type="entry name" value="HATPase_c"/>
    <property type="match status" value="1"/>
</dbReference>
<feature type="transmembrane region" description="Helical" evidence="5">
    <location>
        <begin position="398"/>
        <end position="418"/>
    </location>
</feature>
<name>A0A937D703_9FLAO</name>
<organism evidence="8 9">
    <name type="scientific">Aquimarina mytili</name>
    <dbReference type="NCBI Taxonomy" id="874423"/>
    <lineage>
        <taxon>Bacteria</taxon>
        <taxon>Pseudomonadati</taxon>
        <taxon>Bacteroidota</taxon>
        <taxon>Flavobacteriia</taxon>
        <taxon>Flavobacteriales</taxon>
        <taxon>Flavobacteriaceae</taxon>
        <taxon>Aquimarina</taxon>
    </lineage>
</organism>
<keyword evidence="9" id="KW-1185">Reference proteome</keyword>
<feature type="domain" description="Histidine kinase" evidence="7">
    <location>
        <begin position="444"/>
        <end position="658"/>
    </location>
</feature>
<dbReference type="InterPro" id="IPR003594">
    <property type="entry name" value="HATPase_dom"/>
</dbReference>
<keyword evidence="5" id="KW-1133">Transmembrane helix</keyword>
<dbReference type="Proteomes" id="UP000651057">
    <property type="component" value="Unassembled WGS sequence"/>
</dbReference>
<feature type="chain" id="PRO_5036796776" description="histidine kinase" evidence="6">
    <location>
        <begin position="21"/>
        <end position="658"/>
    </location>
</feature>
<dbReference type="PRINTS" id="PR00344">
    <property type="entry name" value="BCTRLSENSOR"/>
</dbReference>
<protein>
    <recommendedName>
        <fullName evidence="2">histidine kinase</fullName>
        <ecNumber evidence="2">2.7.13.3</ecNumber>
    </recommendedName>
</protein>
<dbReference type="AlphaFoldDB" id="A0A937D703"/>
<keyword evidence="5" id="KW-0812">Transmembrane</keyword>
<dbReference type="InterPro" id="IPR036890">
    <property type="entry name" value="HATPase_C_sf"/>
</dbReference>
<dbReference type="SUPFAM" id="SSF47384">
    <property type="entry name" value="Homodimeric domain of signal transducing histidine kinase"/>
    <property type="match status" value="1"/>
</dbReference>
<evidence type="ECO:0000256" key="2">
    <source>
        <dbReference type="ARBA" id="ARBA00012438"/>
    </source>
</evidence>
<keyword evidence="3" id="KW-0597">Phosphoprotein</keyword>
<keyword evidence="6" id="KW-0732">Signal</keyword>
<dbReference type="PROSITE" id="PS50109">
    <property type="entry name" value="HIS_KIN"/>
    <property type="match status" value="1"/>
</dbReference>
<dbReference type="InterPro" id="IPR011990">
    <property type="entry name" value="TPR-like_helical_dom_sf"/>
</dbReference>
<evidence type="ECO:0000256" key="6">
    <source>
        <dbReference type="SAM" id="SignalP"/>
    </source>
</evidence>
<dbReference type="InterPro" id="IPR019734">
    <property type="entry name" value="TPR_rpt"/>
</dbReference>
<dbReference type="EMBL" id="JAERQJ010000001">
    <property type="protein sequence ID" value="MBL0682600.1"/>
    <property type="molecule type" value="Genomic_DNA"/>
</dbReference>
<dbReference type="Gene3D" id="1.10.287.130">
    <property type="match status" value="1"/>
</dbReference>
<dbReference type="Pfam" id="PF13424">
    <property type="entry name" value="TPR_12"/>
    <property type="match status" value="1"/>
</dbReference>
<proteinExistence type="predicted"/>
<dbReference type="SUPFAM" id="SSF55874">
    <property type="entry name" value="ATPase domain of HSP90 chaperone/DNA topoisomerase II/histidine kinase"/>
    <property type="match status" value="1"/>
</dbReference>
<evidence type="ECO:0000313" key="8">
    <source>
        <dbReference type="EMBL" id="MBL0682600.1"/>
    </source>
</evidence>